<accession>A0A9P7GIM7</accession>
<comment type="caution">
    <text evidence="2">The sequence shown here is derived from an EMBL/GenBank/DDBJ whole genome shotgun (WGS) entry which is preliminary data.</text>
</comment>
<evidence type="ECO:0000256" key="1">
    <source>
        <dbReference type="SAM" id="MobiDB-lite"/>
    </source>
</evidence>
<protein>
    <submittedName>
        <fullName evidence="2">Uncharacterized protein</fullName>
    </submittedName>
</protein>
<evidence type="ECO:0000313" key="2">
    <source>
        <dbReference type="EMBL" id="KAG5647995.1"/>
    </source>
</evidence>
<sequence>MELPPPACVTRDEPAAADAARRRLAQKSRFPRLLSRKDLKGSKSSPDLTTAQLIASTSAQPLEYRAHASLITLDSTNLEACDEYTDKYEWAIVYENQRGLTMFSVPYYSRLSLLPNDPPPFTIPGVSGKLEQCSTTLADYPLPDGTWRWVSKCWMIDMRSDSGEVQHDGFEYNWMFRAHKWSAEVGALSAGGPGNHGEGPPGQSTPSVSTGTGLSTDWRRRSIGASLPPSISTLDFDLLSADEPWIRGDVAGNWSKCRALSKKLGRDGRKLELWKAWLLHCHPNHPHAFEGMNGNGKARRPWTEDEGPLPSELADVDLSTRFVEQLQVPSKEDLIPVLRAHGNDVLKSFIYPDSRAKFLAILRTAGLLPELNVSLGMGSGGSEMNFWSYTNQLADKFPVLSTSHEDLKD</sequence>
<dbReference type="OrthoDB" id="72441at2759"/>
<proteinExistence type="predicted"/>
<feature type="compositionally biased region" description="Gly residues" evidence="1">
    <location>
        <begin position="189"/>
        <end position="200"/>
    </location>
</feature>
<evidence type="ECO:0000313" key="3">
    <source>
        <dbReference type="Proteomes" id="UP000775547"/>
    </source>
</evidence>
<dbReference type="Proteomes" id="UP000775547">
    <property type="component" value="Unassembled WGS sequence"/>
</dbReference>
<organism evidence="2 3">
    <name type="scientific">Asterophora parasitica</name>
    <dbReference type="NCBI Taxonomy" id="117018"/>
    <lineage>
        <taxon>Eukaryota</taxon>
        <taxon>Fungi</taxon>
        <taxon>Dikarya</taxon>
        <taxon>Basidiomycota</taxon>
        <taxon>Agaricomycotina</taxon>
        <taxon>Agaricomycetes</taxon>
        <taxon>Agaricomycetidae</taxon>
        <taxon>Agaricales</taxon>
        <taxon>Tricholomatineae</taxon>
        <taxon>Lyophyllaceae</taxon>
        <taxon>Asterophora</taxon>
    </lineage>
</organism>
<gene>
    <name evidence="2" type="ORF">DXG03_007029</name>
</gene>
<name>A0A9P7GIM7_9AGAR</name>
<dbReference type="EMBL" id="JABCKV010000005">
    <property type="protein sequence ID" value="KAG5647995.1"/>
    <property type="molecule type" value="Genomic_DNA"/>
</dbReference>
<reference evidence="2" key="1">
    <citation type="submission" date="2020-07" db="EMBL/GenBank/DDBJ databases">
        <authorList>
            <person name="Nieuwenhuis M."/>
            <person name="Van De Peppel L.J.J."/>
        </authorList>
    </citation>
    <scope>NUCLEOTIDE SEQUENCE</scope>
    <source>
        <strain evidence="2">AP01</strain>
        <tissue evidence="2">Mycelium</tissue>
    </source>
</reference>
<keyword evidence="3" id="KW-1185">Reference proteome</keyword>
<dbReference type="AlphaFoldDB" id="A0A9P7GIM7"/>
<reference evidence="2" key="2">
    <citation type="submission" date="2021-10" db="EMBL/GenBank/DDBJ databases">
        <title>Phylogenomics reveals ancestral predisposition of the termite-cultivated fungus Termitomyces towards a domesticated lifestyle.</title>
        <authorList>
            <person name="Auxier B."/>
            <person name="Grum-Grzhimaylo A."/>
            <person name="Cardenas M.E."/>
            <person name="Lodge J.D."/>
            <person name="Laessoe T."/>
            <person name="Pedersen O."/>
            <person name="Smith M.E."/>
            <person name="Kuyper T.W."/>
            <person name="Franco-Molano E.A."/>
            <person name="Baroni T.J."/>
            <person name="Aanen D.K."/>
        </authorList>
    </citation>
    <scope>NUCLEOTIDE SEQUENCE</scope>
    <source>
        <strain evidence="2">AP01</strain>
        <tissue evidence="2">Mycelium</tissue>
    </source>
</reference>
<feature type="region of interest" description="Disordered" evidence="1">
    <location>
        <begin position="187"/>
        <end position="215"/>
    </location>
</feature>
<feature type="compositionally biased region" description="Polar residues" evidence="1">
    <location>
        <begin position="204"/>
        <end position="215"/>
    </location>
</feature>
<feature type="region of interest" description="Disordered" evidence="1">
    <location>
        <begin position="1"/>
        <end position="21"/>
    </location>
</feature>